<dbReference type="HAMAP" id="MF_01523">
    <property type="entry name" value="16SrRNA_methyltr_J"/>
    <property type="match status" value="1"/>
</dbReference>
<comment type="subcellular location">
    <subcellularLocation>
        <location evidence="3">Cytoplasm</location>
    </subcellularLocation>
</comment>
<dbReference type="InterPro" id="IPR007536">
    <property type="entry name" value="16SrRNA_methylTrfase_J"/>
</dbReference>
<dbReference type="PANTHER" id="PTHR36112:SF1">
    <property type="entry name" value="RIBOSOMAL RNA SMALL SUBUNIT METHYLTRANSFERASE J"/>
    <property type="match status" value="1"/>
</dbReference>
<dbReference type="Pfam" id="PF04445">
    <property type="entry name" value="SAM_MT"/>
    <property type="match status" value="1"/>
</dbReference>
<dbReference type="OrthoDB" id="3191794at2"/>
<feature type="binding site" evidence="3">
    <location>
        <begin position="115"/>
        <end position="116"/>
    </location>
    <ligand>
        <name>S-adenosyl-L-methionine</name>
        <dbReference type="ChEBI" id="CHEBI:59789"/>
    </ligand>
</feature>
<keyword evidence="3 4" id="KW-0808">Transferase</keyword>
<keyword evidence="2 3" id="KW-0949">S-adenosyl-L-methionine</keyword>
<dbReference type="AlphaFoldDB" id="A0A4D6XSZ0"/>
<organism evidence="4 5">
    <name type="scientific">Buchnera aphidicola</name>
    <name type="common">Acyrthosiphon lactucae</name>
    <dbReference type="NCBI Taxonomy" id="1241832"/>
    <lineage>
        <taxon>Bacteria</taxon>
        <taxon>Pseudomonadati</taxon>
        <taxon>Pseudomonadota</taxon>
        <taxon>Gammaproteobacteria</taxon>
        <taxon>Enterobacterales</taxon>
        <taxon>Erwiniaceae</taxon>
        <taxon>Buchnera</taxon>
    </lineage>
</organism>
<evidence type="ECO:0000313" key="4">
    <source>
        <dbReference type="EMBL" id="QCI17954.1"/>
    </source>
</evidence>
<comment type="function">
    <text evidence="3">Specifically methylates the guanosine in position 1516 of 16S rRNA.</text>
</comment>
<dbReference type="EMBL" id="CP034891">
    <property type="protein sequence ID" value="QCI17954.1"/>
    <property type="molecule type" value="Genomic_DNA"/>
</dbReference>
<dbReference type="PANTHER" id="PTHR36112">
    <property type="entry name" value="RIBOSOMAL RNA SMALL SUBUNIT METHYLTRANSFERASE J"/>
    <property type="match status" value="1"/>
</dbReference>
<evidence type="ECO:0000256" key="2">
    <source>
        <dbReference type="ARBA" id="ARBA00022691"/>
    </source>
</evidence>
<proteinExistence type="inferred from homology"/>
<sequence>MKIHLEFQSYNKRIYSLINSLKLEHDVNSSMGLIVKNDSLELYNRENIKQKSIKVDFTSKKNNYRCFHFRKKNEVLSKVAGIKKSYFPFILDATAGLGNDAFMFSFLGCQVMMIERHPIVAALLKDGLQRGYKDKRIGQWLKKRLHLIINDSSNMLEIPILKPDVIYLDPMYPSCCKKSLPKKNMQFFRKLIGQNHDSEKLLNISRTLAKKRIIVKRPCYAKPLSTDKVNFIITTKNHRFDIYQPFSK</sequence>
<dbReference type="GO" id="GO:0005737">
    <property type="term" value="C:cytoplasm"/>
    <property type="evidence" value="ECO:0007669"/>
    <property type="project" value="UniProtKB-SubCell"/>
</dbReference>
<evidence type="ECO:0000256" key="1">
    <source>
        <dbReference type="ARBA" id="ARBA00022603"/>
    </source>
</evidence>
<name>A0A4D6XSZ0_9GAMM</name>
<gene>
    <name evidence="3" type="primary">rsmJ</name>
    <name evidence="4" type="ORF">D9V61_02965</name>
</gene>
<evidence type="ECO:0000313" key="5">
    <source>
        <dbReference type="Proteomes" id="UP000298660"/>
    </source>
</evidence>
<comment type="caution">
    <text evidence="3">Lacks conserved residue(s) required for the propagation of feature annotation.</text>
</comment>
<dbReference type="Gene3D" id="3.40.50.150">
    <property type="entry name" value="Vaccinia Virus protein VP39"/>
    <property type="match status" value="1"/>
</dbReference>
<reference evidence="4 5" key="2">
    <citation type="submission" date="2019-05" db="EMBL/GenBank/DDBJ databases">
        <title>Genome evolution of the obligate endosymbiont Buchnera aphidicola.</title>
        <authorList>
            <person name="Moran N.A."/>
        </authorList>
    </citation>
    <scope>NUCLEOTIDE SEQUENCE [LARGE SCALE GENOMIC DNA]</scope>
    <source>
        <strain evidence="4 5">Ala</strain>
    </source>
</reference>
<reference evidence="4 5" key="1">
    <citation type="submission" date="2018-12" db="EMBL/GenBank/DDBJ databases">
        <authorList>
            <person name="Chong R.A."/>
        </authorList>
    </citation>
    <scope>NUCLEOTIDE SEQUENCE [LARGE SCALE GENOMIC DNA]</scope>
    <source>
        <strain evidence="4 5">Ala</strain>
    </source>
</reference>
<dbReference type="RefSeq" id="WP_158339735.1">
    <property type="nucleotide sequence ID" value="NZ_CP034891.1"/>
</dbReference>
<dbReference type="CDD" id="cd02440">
    <property type="entry name" value="AdoMet_MTases"/>
    <property type="match status" value="1"/>
</dbReference>
<dbReference type="SUPFAM" id="SSF53335">
    <property type="entry name" value="S-adenosyl-L-methionine-dependent methyltransferases"/>
    <property type="match status" value="1"/>
</dbReference>
<protein>
    <recommendedName>
        <fullName evidence="3">Ribosomal RNA small subunit methyltransferase J</fullName>
        <ecNumber evidence="3">2.1.1.242</ecNumber>
    </recommendedName>
    <alternativeName>
        <fullName evidence="3">16S rRNA m2G1516 methyltransferase</fullName>
    </alternativeName>
    <alternativeName>
        <fullName evidence="3">rRNA (guanine-N(2)-)-methyltransferase</fullName>
    </alternativeName>
</protein>
<evidence type="ECO:0000256" key="3">
    <source>
        <dbReference type="HAMAP-Rule" id="MF_01523"/>
    </source>
</evidence>
<dbReference type="InterPro" id="IPR029063">
    <property type="entry name" value="SAM-dependent_MTases_sf"/>
</dbReference>
<comment type="catalytic activity">
    <reaction evidence="3">
        <text>guanosine(1516) in 16S rRNA + S-adenosyl-L-methionine = N(2)-methylguanosine(1516) in 16S rRNA + S-adenosyl-L-homocysteine + H(+)</text>
        <dbReference type="Rhea" id="RHEA:43220"/>
        <dbReference type="Rhea" id="RHEA-COMP:10412"/>
        <dbReference type="Rhea" id="RHEA-COMP:10413"/>
        <dbReference type="ChEBI" id="CHEBI:15378"/>
        <dbReference type="ChEBI" id="CHEBI:57856"/>
        <dbReference type="ChEBI" id="CHEBI:59789"/>
        <dbReference type="ChEBI" id="CHEBI:74269"/>
        <dbReference type="ChEBI" id="CHEBI:74481"/>
        <dbReference type="EC" id="2.1.1.242"/>
    </reaction>
</comment>
<keyword evidence="3" id="KW-0963">Cytoplasm</keyword>
<accession>A0A4D6XSZ0</accession>
<keyword evidence="3" id="KW-0698">rRNA processing</keyword>
<dbReference type="Proteomes" id="UP000298660">
    <property type="component" value="Chromosome"/>
</dbReference>
<dbReference type="GO" id="GO:0008990">
    <property type="term" value="F:rRNA (guanine-N2-)-methyltransferase activity"/>
    <property type="evidence" value="ECO:0007669"/>
    <property type="project" value="UniProtKB-UniRule"/>
</dbReference>
<keyword evidence="1 3" id="KW-0489">Methyltransferase</keyword>
<dbReference type="EC" id="2.1.1.242" evidence="3"/>
<feature type="binding site" evidence="3">
    <location>
        <position position="169"/>
    </location>
    <ligand>
        <name>S-adenosyl-L-methionine</name>
        <dbReference type="ChEBI" id="CHEBI:59789"/>
    </ligand>
</feature>
<comment type="similarity">
    <text evidence="3">Belongs to the methyltransferase superfamily. RsmJ family.</text>
</comment>